<comment type="caution">
    <text evidence="2">The sequence shown here is derived from an EMBL/GenBank/DDBJ whole genome shotgun (WGS) entry which is preliminary data.</text>
</comment>
<dbReference type="AlphaFoldDB" id="A0A8J3A569"/>
<organism evidence="2 3">
    <name type="scientific">Egicoccus halophilus</name>
    <dbReference type="NCBI Taxonomy" id="1670830"/>
    <lineage>
        <taxon>Bacteria</taxon>
        <taxon>Bacillati</taxon>
        <taxon>Actinomycetota</taxon>
        <taxon>Nitriliruptoria</taxon>
        <taxon>Egicoccales</taxon>
        <taxon>Egicoccaceae</taxon>
        <taxon>Egicoccus</taxon>
    </lineage>
</organism>
<accession>A0A8J3A569</accession>
<reference evidence="2" key="2">
    <citation type="submission" date="2020-09" db="EMBL/GenBank/DDBJ databases">
        <authorList>
            <person name="Sun Q."/>
            <person name="Zhou Y."/>
        </authorList>
    </citation>
    <scope>NUCLEOTIDE SEQUENCE</scope>
    <source>
        <strain evidence="2">CGMCC 1.14988</strain>
    </source>
</reference>
<gene>
    <name evidence="2" type="ORF">GCM10011354_00530</name>
</gene>
<feature type="domain" description="HTH-like" evidence="1">
    <location>
        <begin position="40"/>
        <end position="75"/>
    </location>
</feature>
<proteinExistence type="predicted"/>
<dbReference type="InterPro" id="IPR025948">
    <property type="entry name" value="HTH-like_dom"/>
</dbReference>
<dbReference type="RefSeq" id="WP_229730415.1">
    <property type="nucleotide sequence ID" value="NZ_BMHA01000001.1"/>
</dbReference>
<reference evidence="2" key="1">
    <citation type="journal article" date="2014" name="Int. J. Syst. Evol. Microbiol.">
        <title>Complete genome sequence of Corynebacterium casei LMG S-19264T (=DSM 44701T), isolated from a smear-ripened cheese.</title>
        <authorList>
            <consortium name="US DOE Joint Genome Institute (JGI-PGF)"/>
            <person name="Walter F."/>
            <person name="Albersmeier A."/>
            <person name="Kalinowski J."/>
            <person name="Ruckert C."/>
        </authorList>
    </citation>
    <scope>NUCLEOTIDE SEQUENCE</scope>
    <source>
        <strain evidence="2">CGMCC 1.14988</strain>
    </source>
</reference>
<sequence length="83" mass="8775">MTARKAEGFNVNAACDAAGVSRSAFYAWLERPAGPTEAEWDEAHLTNQIRDIHAASDGTYGEPRITAELVARGGWSTASAPPG</sequence>
<name>A0A8J3A569_9ACTN</name>
<evidence type="ECO:0000313" key="2">
    <source>
        <dbReference type="EMBL" id="GGI02489.1"/>
    </source>
</evidence>
<dbReference type="Pfam" id="PF13276">
    <property type="entry name" value="HTH_21"/>
    <property type="match status" value="1"/>
</dbReference>
<evidence type="ECO:0000313" key="3">
    <source>
        <dbReference type="Proteomes" id="UP000650511"/>
    </source>
</evidence>
<evidence type="ECO:0000259" key="1">
    <source>
        <dbReference type="Pfam" id="PF13276"/>
    </source>
</evidence>
<dbReference type="Proteomes" id="UP000650511">
    <property type="component" value="Unassembled WGS sequence"/>
</dbReference>
<dbReference type="EMBL" id="BMHA01000001">
    <property type="protein sequence ID" value="GGI02489.1"/>
    <property type="molecule type" value="Genomic_DNA"/>
</dbReference>
<protein>
    <recommendedName>
        <fullName evidence="1">HTH-like domain-containing protein</fullName>
    </recommendedName>
</protein>
<keyword evidence="3" id="KW-1185">Reference proteome</keyword>